<keyword evidence="1" id="KW-0812">Transmembrane</keyword>
<reference evidence="2" key="1">
    <citation type="journal article" date="2023" name="Mol. Phylogenet. Evol.">
        <title>Genome-scale phylogeny and comparative genomics of the fungal order Sordariales.</title>
        <authorList>
            <person name="Hensen N."/>
            <person name="Bonometti L."/>
            <person name="Westerberg I."/>
            <person name="Brannstrom I.O."/>
            <person name="Guillou S."/>
            <person name="Cros-Aarteil S."/>
            <person name="Calhoun S."/>
            <person name="Haridas S."/>
            <person name="Kuo A."/>
            <person name="Mondo S."/>
            <person name="Pangilinan J."/>
            <person name="Riley R."/>
            <person name="LaButti K."/>
            <person name="Andreopoulos B."/>
            <person name="Lipzen A."/>
            <person name="Chen C."/>
            <person name="Yan M."/>
            <person name="Daum C."/>
            <person name="Ng V."/>
            <person name="Clum A."/>
            <person name="Steindorff A."/>
            <person name="Ohm R.A."/>
            <person name="Martin F."/>
            <person name="Silar P."/>
            <person name="Natvig D.O."/>
            <person name="Lalanne C."/>
            <person name="Gautier V."/>
            <person name="Ament-Velasquez S.L."/>
            <person name="Kruys A."/>
            <person name="Hutchinson M.I."/>
            <person name="Powell A.J."/>
            <person name="Barry K."/>
            <person name="Miller A.N."/>
            <person name="Grigoriev I.V."/>
            <person name="Debuchy R."/>
            <person name="Gladieux P."/>
            <person name="Hiltunen Thoren M."/>
            <person name="Johannesson H."/>
        </authorList>
    </citation>
    <scope>NUCLEOTIDE SEQUENCE</scope>
    <source>
        <strain evidence="2">CBS 892.96</strain>
    </source>
</reference>
<keyword evidence="1" id="KW-1133">Transmembrane helix</keyword>
<keyword evidence="3" id="KW-1185">Reference proteome</keyword>
<evidence type="ECO:0000313" key="3">
    <source>
        <dbReference type="Proteomes" id="UP001302321"/>
    </source>
</evidence>
<feature type="transmembrane region" description="Helical" evidence="1">
    <location>
        <begin position="25"/>
        <end position="47"/>
    </location>
</feature>
<accession>A0AAN6W1S3</accession>
<protein>
    <submittedName>
        <fullName evidence="2">Uncharacterized protein</fullName>
    </submittedName>
</protein>
<proteinExistence type="predicted"/>
<keyword evidence="1" id="KW-0472">Membrane</keyword>
<gene>
    <name evidence="2" type="ORF">QBC36DRAFT_293052</name>
</gene>
<reference evidence="2" key="2">
    <citation type="submission" date="2023-05" db="EMBL/GenBank/DDBJ databases">
        <authorList>
            <consortium name="Lawrence Berkeley National Laboratory"/>
            <person name="Steindorff A."/>
            <person name="Hensen N."/>
            <person name="Bonometti L."/>
            <person name="Westerberg I."/>
            <person name="Brannstrom I.O."/>
            <person name="Guillou S."/>
            <person name="Cros-Aarteil S."/>
            <person name="Calhoun S."/>
            <person name="Haridas S."/>
            <person name="Kuo A."/>
            <person name="Mondo S."/>
            <person name="Pangilinan J."/>
            <person name="Riley R."/>
            <person name="Labutti K."/>
            <person name="Andreopoulos B."/>
            <person name="Lipzen A."/>
            <person name="Chen C."/>
            <person name="Yanf M."/>
            <person name="Daum C."/>
            <person name="Ng V."/>
            <person name="Clum A."/>
            <person name="Ohm R."/>
            <person name="Martin F."/>
            <person name="Silar P."/>
            <person name="Natvig D."/>
            <person name="Lalanne C."/>
            <person name="Gautier V."/>
            <person name="Ament-Velasquez S.L."/>
            <person name="Kruys A."/>
            <person name="Hutchinson M.I."/>
            <person name="Powell A.J."/>
            <person name="Barry K."/>
            <person name="Miller A.N."/>
            <person name="Grigoriev I.V."/>
            <person name="Debuchy R."/>
            <person name="Gladieux P."/>
            <person name="Thoren M.H."/>
            <person name="Johannesson H."/>
        </authorList>
    </citation>
    <scope>NUCLEOTIDE SEQUENCE</scope>
    <source>
        <strain evidence="2">CBS 892.96</strain>
    </source>
</reference>
<comment type="caution">
    <text evidence="2">The sequence shown here is derived from an EMBL/GenBank/DDBJ whole genome shotgun (WGS) entry which is preliminary data.</text>
</comment>
<organism evidence="2 3">
    <name type="scientific">Triangularia setosa</name>
    <dbReference type="NCBI Taxonomy" id="2587417"/>
    <lineage>
        <taxon>Eukaryota</taxon>
        <taxon>Fungi</taxon>
        <taxon>Dikarya</taxon>
        <taxon>Ascomycota</taxon>
        <taxon>Pezizomycotina</taxon>
        <taxon>Sordariomycetes</taxon>
        <taxon>Sordariomycetidae</taxon>
        <taxon>Sordariales</taxon>
        <taxon>Podosporaceae</taxon>
        <taxon>Triangularia</taxon>
    </lineage>
</organism>
<evidence type="ECO:0000313" key="2">
    <source>
        <dbReference type="EMBL" id="KAK4173793.1"/>
    </source>
</evidence>
<dbReference type="EMBL" id="MU866319">
    <property type="protein sequence ID" value="KAK4173793.1"/>
    <property type="molecule type" value="Genomic_DNA"/>
</dbReference>
<dbReference type="Proteomes" id="UP001302321">
    <property type="component" value="Unassembled WGS sequence"/>
</dbReference>
<evidence type="ECO:0000256" key="1">
    <source>
        <dbReference type="SAM" id="Phobius"/>
    </source>
</evidence>
<feature type="transmembrane region" description="Helical" evidence="1">
    <location>
        <begin position="59"/>
        <end position="79"/>
    </location>
</feature>
<sequence>MESFFSIAGKDMGGNMLAHAVPYNALMGFLWSGTIFSFITIFLRLAFRIKIIRRLRLDDYLVIASFICFLGSTILWSVLARNLYLVARNWNMN</sequence>
<name>A0AAN6W1S3_9PEZI</name>
<dbReference type="AlphaFoldDB" id="A0AAN6W1S3"/>